<protein>
    <submittedName>
        <fullName evidence="1">Uncharacterized protein</fullName>
    </submittedName>
</protein>
<proteinExistence type="predicted"/>
<dbReference type="EMBL" id="MU117988">
    <property type="protein sequence ID" value="KAF9650129.1"/>
    <property type="molecule type" value="Genomic_DNA"/>
</dbReference>
<comment type="caution">
    <text evidence="1">The sequence shown here is derived from an EMBL/GenBank/DDBJ whole genome shotgun (WGS) entry which is preliminary data.</text>
</comment>
<organism evidence="1 2">
    <name type="scientific">Thelephora ganbajun</name>
    <name type="common">Ganba fungus</name>
    <dbReference type="NCBI Taxonomy" id="370292"/>
    <lineage>
        <taxon>Eukaryota</taxon>
        <taxon>Fungi</taxon>
        <taxon>Dikarya</taxon>
        <taxon>Basidiomycota</taxon>
        <taxon>Agaricomycotina</taxon>
        <taxon>Agaricomycetes</taxon>
        <taxon>Thelephorales</taxon>
        <taxon>Thelephoraceae</taxon>
        <taxon>Thelephora</taxon>
    </lineage>
</organism>
<name>A0ACB6ZKQ8_THEGA</name>
<evidence type="ECO:0000313" key="2">
    <source>
        <dbReference type="Proteomes" id="UP000886501"/>
    </source>
</evidence>
<reference evidence="1" key="1">
    <citation type="submission" date="2019-10" db="EMBL/GenBank/DDBJ databases">
        <authorList>
            <consortium name="DOE Joint Genome Institute"/>
            <person name="Kuo A."/>
            <person name="Miyauchi S."/>
            <person name="Kiss E."/>
            <person name="Drula E."/>
            <person name="Kohler A."/>
            <person name="Sanchez-Garcia M."/>
            <person name="Andreopoulos B."/>
            <person name="Barry K.W."/>
            <person name="Bonito G."/>
            <person name="Buee M."/>
            <person name="Carver A."/>
            <person name="Chen C."/>
            <person name="Cichocki N."/>
            <person name="Clum A."/>
            <person name="Culley D."/>
            <person name="Crous P.W."/>
            <person name="Fauchery L."/>
            <person name="Girlanda M."/>
            <person name="Hayes R."/>
            <person name="Keri Z."/>
            <person name="Labutti K."/>
            <person name="Lipzen A."/>
            <person name="Lombard V."/>
            <person name="Magnuson J."/>
            <person name="Maillard F."/>
            <person name="Morin E."/>
            <person name="Murat C."/>
            <person name="Nolan M."/>
            <person name="Ohm R."/>
            <person name="Pangilinan J."/>
            <person name="Pereira M."/>
            <person name="Perotto S."/>
            <person name="Peter M."/>
            <person name="Riley R."/>
            <person name="Sitrit Y."/>
            <person name="Stielow B."/>
            <person name="Szollosi G."/>
            <person name="Zifcakova L."/>
            <person name="Stursova M."/>
            <person name="Spatafora J.W."/>
            <person name="Tedersoo L."/>
            <person name="Vaario L.-M."/>
            <person name="Yamada A."/>
            <person name="Yan M."/>
            <person name="Wang P."/>
            <person name="Xu J."/>
            <person name="Bruns T."/>
            <person name="Baldrian P."/>
            <person name="Vilgalys R."/>
            <person name="Henrissat B."/>
            <person name="Grigoriev I.V."/>
            <person name="Hibbett D."/>
            <person name="Nagy L.G."/>
            <person name="Martin F.M."/>
        </authorList>
    </citation>
    <scope>NUCLEOTIDE SEQUENCE</scope>
    <source>
        <strain evidence="1">P2</strain>
    </source>
</reference>
<gene>
    <name evidence="1" type="ORF">BDM02DRAFT_1512192</name>
</gene>
<keyword evidence="2" id="KW-1185">Reference proteome</keyword>
<reference evidence="1" key="2">
    <citation type="journal article" date="2020" name="Nat. Commun.">
        <title>Large-scale genome sequencing of mycorrhizal fungi provides insights into the early evolution of symbiotic traits.</title>
        <authorList>
            <person name="Miyauchi S."/>
            <person name="Kiss E."/>
            <person name="Kuo A."/>
            <person name="Drula E."/>
            <person name="Kohler A."/>
            <person name="Sanchez-Garcia M."/>
            <person name="Morin E."/>
            <person name="Andreopoulos B."/>
            <person name="Barry K.W."/>
            <person name="Bonito G."/>
            <person name="Buee M."/>
            <person name="Carver A."/>
            <person name="Chen C."/>
            <person name="Cichocki N."/>
            <person name="Clum A."/>
            <person name="Culley D."/>
            <person name="Crous P.W."/>
            <person name="Fauchery L."/>
            <person name="Girlanda M."/>
            <person name="Hayes R.D."/>
            <person name="Keri Z."/>
            <person name="LaButti K."/>
            <person name="Lipzen A."/>
            <person name="Lombard V."/>
            <person name="Magnuson J."/>
            <person name="Maillard F."/>
            <person name="Murat C."/>
            <person name="Nolan M."/>
            <person name="Ohm R.A."/>
            <person name="Pangilinan J."/>
            <person name="Pereira M.F."/>
            <person name="Perotto S."/>
            <person name="Peter M."/>
            <person name="Pfister S."/>
            <person name="Riley R."/>
            <person name="Sitrit Y."/>
            <person name="Stielow J.B."/>
            <person name="Szollosi G."/>
            <person name="Zifcakova L."/>
            <person name="Stursova M."/>
            <person name="Spatafora J.W."/>
            <person name="Tedersoo L."/>
            <person name="Vaario L.M."/>
            <person name="Yamada A."/>
            <person name="Yan M."/>
            <person name="Wang P."/>
            <person name="Xu J."/>
            <person name="Bruns T."/>
            <person name="Baldrian P."/>
            <person name="Vilgalys R."/>
            <person name="Dunand C."/>
            <person name="Henrissat B."/>
            <person name="Grigoriev I.V."/>
            <person name="Hibbett D."/>
            <person name="Nagy L.G."/>
            <person name="Martin F.M."/>
        </authorList>
    </citation>
    <scope>NUCLEOTIDE SEQUENCE</scope>
    <source>
        <strain evidence="1">P2</strain>
    </source>
</reference>
<accession>A0ACB6ZKQ8</accession>
<dbReference type="Proteomes" id="UP000886501">
    <property type="component" value="Unassembled WGS sequence"/>
</dbReference>
<evidence type="ECO:0000313" key="1">
    <source>
        <dbReference type="EMBL" id="KAF9650129.1"/>
    </source>
</evidence>
<sequence>MDQDSFRQLLSSRSSTSKASASNTLGGGTRQRGSLLASQPSSSKTKPEAGATASFQPHKVKKTNANADYRDRAAERRSGIDHEFTHVETLLNDFEERNKGHDKSVVDEQRKYLGGDSEHSVLVKGLDFALLEQNKAKAAVVSNVEDDEALEQAFLGVGGSTSTDVVEAVPQPKKKSRQKMIHELKEKRERDEQAENKAADAGIEEAKKAGKFKPIGFKPIDGDSEGKKRKKEKEGGEKKKKKRKVEEVKEKPAEAPGSTQSSAPLVPAALPEKGKQPEPEPEPLDPDFDIFAGVEEYAGEIEDDDETEDKHPIAEDSQEPQPDVDWQRRGWFDEPKSPTPPPREPTPPAEEPSETKDEEMEGEPASVRLAPLASSISVKDVLAIDDAVAKEEKRKARKEKKKKKAELNAEGKVNRDYQKLMAYERKKSK</sequence>